<evidence type="ECO:0000313" key="10">
    <source>
        <dbReference type="Proteomes" id="UP001208570"/>
    </source>
</evidence>
<evidence type="ECO:0000256" key="3">
    <source>
        <dbReference type="ARBA" id="ARBA00022989"/>
    </source>
</evidence>
<proteinExistence type="inferred from homology"/>
<evidence type="ECO:0000256" key="1">
    <source>
        <dbReference type="ARBA" id="ARBA00004194"/>
    </source>
</evidence>
<keyword evidence="2" id="KW-0812">Transmembrane</keyword>
<dbReference type="GO" id="GO:2000640">
    <property type="term" value="P:positive regulation of SREBP signaling pathway"/>
    <property type="evidence" value="ECO:0007669"/>
    <property type="project" value="InterPro"/>
</dbReference>
<dbReference type="PANTHER" id="PTHR13481">
    <property type="entry name" value="SREBP REGULATING GENE PROTEIN"/>
    <property type="match status" value="1"/>
</dbReference>
<dbReference type="EMBL" id="JAODUP010000247">
    <property type="protein sequence ID" value="KAK2155164.1"/>
    <property type="molecule type" value="Genomic_DNA"/>
</dbReference>
<comment type="caution">
    <text evidence="9">The sequence shown here is derived from an EMBL/GenBank/DDBJ whole genome shotgun (WGS) entry which is preliminary data.</text>
</comment>
<keyword evidence="10" id="KW-1185">Reference proteome</keyword>
<keyword evidence="6" id="KW-0325">Glycoprotein</keyword>
<dbReference type="InterPro" id="IPR019352">
    <property type="entry name" value="SPRING1"/>
</dbReference>
<organism evidence="9 10">
    <name type="scientific">Paralvinella palmiformis</name>
    <dbReference type="NCBI Taxonomy" id="53620"/>
    <lineage>
        <taxon>Eukaryota</taxon>
        <taxon>Metazoa</taxon>
        <taxon>Spiralia</taxon>
        <taxon>Lophotrochozoa</taxon>
        <taxon>Annelida</taxon>
        <taxon>Polychaeta</taxon>
        <taxon>Sedentaria</taxon>
        <taxon>Canalipalpata</taxon>
        <taxon>Terebellida</taxon>
        <taxon>Terebelliformia</taxon>
        <taxon>Alvinellidae</taxon>
        <taxon>Paralvinella</taxon>
    </lineage>
</organism>
<name>A0AAD9JL20_9ANNE</name>
<evidence type="ECO:0000256" key="6">
    <source>
        <dbReference type="ARBA" id="ARBA00023180"/>
    </source>
</evidence>
<dbReference type="Proteomes" id="UP001208570">
    <property type="component" value="Unassembled WGS sequence"/>
</dbReference>
<evidence type="ECO:0000256" key="7">
    <source>
        <dbReference type="ARBA" id="ARBA00023461"/>
    </source>
</evidence>
<dbReference type="AlphaFoldDB" id="A0AAD9JL20"/>
<accession>A0AAD9JL20</accession>
<keyword evidence="4" id="KW-0333">Golgi apparatus</keyword>
<reference evidence="9" key="1">
    <citation type="journal article" date="2023" name="Mol. Biol. Evol.">
        <title>Third-Generation Sequencing Reveals the Adaptive Role of the Epigenome in Three Deep-Sea Polychaetes.</title>
        <authorList>
            <person name="Perez M."/>
            <person name="Aroh O."/>
            <person name="Sun Y."/>
            <person name="Lan Y."/>
            <person name="Juniper S.K."/>
            <person name="Young C.R."/>
            <person name="Angers B."/>
            <person name="Qian P.Y."/>
        </authorList>
    </citation>
    <scope>NUCLEOTIDE SEQUENCE</scope>
    <source>
        <strain evidence="9">P08H-3</strain>
    </source>
</reference>
<keyword evidence="5" id="KW-0472">Membrane</keyword>
<dbReference type="PANTHER" id="PTHR13481:SF0">
    <property type="entry name" value="SREBP REGULATING GENE PROTEIN"/>
    <property type="match status" value="1"/>
</dbReference>
<evidence type="ECO:0000256" key="5">
    <source>
        <dbReference type="ARBA" id="ARBA00023136"/>
    </source>
</evidence>
<comment type="subcellular location">
    <subcellularLocation>
        <location evidence="1">Golgi apparatus membrane</location>
        <topology evidence="1">Single-pass membrane protein</topology>
    </subcellularLocation>
</comment>
<evidence type="ECO:0000256" key="4">
    <source>
        <dbReference type="ARBA" id="ARBA00023034"/>
    </source>
</evidence>
<evidence type="ECO:0000256" key="8">
    <source>
        <dbReference type="ARBA" id="ARBA00023485"/>
    </source>
</evidence>
<sequence>MFTPKLLRRRWVLALIFTFSLFYFAANIYKQSQFSLVEDTRPEPTHRPPQIQWDDVKVKLNFDDVHQSQGYICEREHILPGGCCDTKHPSTKRFICDSCQKSGCCEIYEHCVSCCLQPEKQSLLRKILGQAQDSFQHLFASVTDHFELCLAKCRTSSQSVQHENSYRNPRAKYCYGENPPDIQPVV</sequence>
<keyword evidence="3" id="KW-1133">Transmembrane helix</keyword>
<protein>
    <recommendedName>
        <fullName evidence="8">SREBP regulating gene protein</fullName>
    </recommendedName>
</protein>
<dbReference type="Pfam" id="PF10218">
    <property type="entry name" value="SPRING1"/>
    <property type="match status" value="1"/>
</dbReference>
<gene>
    <name evidence="9" type="ORF">LSH36_247g03144</name>
</gene>
<evidence type="ECO:0000256" key="2">
    <source>
        <dbReference type="ARBA" id="ARBA00022692"/>
    </source>
</evidence>
<comment type="similarity">
    <text evidence="7">Belongs to the SPRING family.</text>
</comment>
<evidence type="ECO:0000313" key="9">
    <source>
        <dbReference type="EMBL" id="KAK2155164.1"/>
    </source>
</evidence>
<dbReference type="GO" id="GO:0000139">
    <property type="term" value="C:Golgi membrane"/>
    <property type="evidence" value="ECO:0007669"/>
    <property type="project" value="UniProtKB-SubCell"/>
</dbReference>